<comment type="caution">
    <text evidence="2">The sequence shown here is derived from an EMBL/GenBank/DDBJ whole genome shotgun (WGS) entry which is preliminary data.</text>
</comment>
<proteinExistence type="predicted"/>
<evidence type="ECO:0000313" key="2">
    <source>
        <dbReference type="EMBL" id="TXB62624.1"/>
    </source>
</evidence>
<dbReference type="Gene3D" id="3.40.50.1110">
    <property type="entry name" value="SGNH hydrolase"/>
    <property type="match status" value="1"/>
</dbReference>
<dbReference type="EMBL" id="VOOR01000026">
    <property type="protein sequence ID" value="TXB62624.1"/>
    <property type="molecule type" value="Genomic_DNA"/>
</dbReference>
<evidence type="ECO:0000313" key="3">
    <source>
        <dbReference type="Proteomes" id="UP000321580"/>
    </source>
</evidence>
<protein>
    <submittedName>
        <fullName evidence="2">SGNH/GDSL hydrolase family protein</fullName>
    </submittedName>
</protein>
<dbReference type="PANTHER" id="PTHR30383">
    <property type="entry name" value="THIOESTERASE 1/PROTEASE 1/LYSOPHOSPHOLIPASE L1"/>
    <property type="match status" value="1"/>
</dbReference>
<dbReference type="SUPFAM" id="SSF52266">
    <property type="entry name" value="SGNH hydrolase"/>
    <property type="match status" value="1"/>
</dbReference>
<dbReference type="Proteomes" id="UP000321580">
    <property type="component" value="Unassembled WGS sequence"/>
</dbReference>
<name>A0A5C6RKZ6_9BACT</name>
<reference evidence="2 3" key="1">
    <citation type="submission" date="2019-08" db="EMBL/GenBank/DDBJ databases">
        <title>Genome of Phaeodactylibacter luteus.</title>
        <authorList>
            <person name="Bowman J.P."/>
        </authorList>
    </citation>
    <scope>NUCLEOTIDE SEQUENCE [LARGE SCALE GENOMIC DNA]</scope>
    <source>
        <strain evidence="2 3">KCTC 42180</strain>
    </source>
</reference>
<feature type="domain" description="SGNH hydrolase-type esterase" evidence="1">
    <location>
        <begin position="57"/>
        <end position="242"/>
    </location>
</feature>
<accession>A0A5C6RKZ6</accession>
<evidence type="ECO:0000259" key="1">
    <source>
        <dbReference type="Pfam" id="PF13472"/>
    </source>
</evidence>
<keyword evidence="2" id="KW-0378">Hydrolase</keyword>
<dbReference type="CDD" id="cd01836">
    <property type="entry name" value="FeeA_FeeB_like"/>
    <property type="match status" value="1"/>
</dbReference>
<dbReference type="PANTHER" id="PTHR30383:SF24">
    <property type="entry name" value="THIOESTERASE 1_PROTEASE 1_LYSOPHOSPHOLIPASE L1"/>
    <property type="match status" value="1"/>
</dbReference>
<dbReference type="InterPro" id="IPR036514">
    <property type="entry name" value="SGNH_hydro_sf"/>
</dbReference>
<dbReference type="GO" id="GO:0004622">
    <property type="term" value="F:phosphatidylcholine lysophospholipase activity"/>
    <property type="evidence" value="ECO:0007669"/>
    <property type="project" value="TreeGrafter"/>
</dbReference>
<organism evidence="2 3">
    <name type="scientific">Phaeodactylibacter luteus</name>
    <dbReference type="NCBI Taxonomy" id="1564516"/>
    <lineage>
        <taxon>Bacteria</taxon>
        <taxon>Pseudomonadati</taxon>
        <taxon>Bacteroidota</taxon>
        <taxon>Saprospiria</taxon>
        <taxon>Saprospirales</taxon>
        <taxon>Haliscomenobacteraceae</taxon>
        <taxon>Phaeodactylibacter</taxon>
    </lineage>
</organism>
<dbReference type="Pfam" id="PF13472">
    <property type="entry name" value="Lipase_GDSL_2"/>
    <property type="match status" value="1"/>
</dbReference>
<gene>
    <name evidence="2" type="ORF">FRY97_12845</name>
</gene>
<keyword evidence="3" id="KW-1185">Reference proteome</keyword>
<dbReference type="AlphaFoldDB" id="A0A5C6RKZ6"/>
<sequence>MKPEDLQYILSMAGALPLLPVMAWQGKQVKSSVPKLAAAKGFSGLSPGALGKLRLLVLGESTMAGLGVEWHQDGFAGGLAEQVAQIYGQEVHWEVVAKSGYTVREVNDRLLPGLPKGTFELIVIGLGGNDIFEFTPPWQWRAGCRQLIQGLRQHSPEAFIVFIQMPPVRFFPAFPRLIKWYAGLQADRLSTALQRTVKGWQRVFFISEPITLQAWSARYGLEGGTSRFFSDGVHPSALTYRLWAKDTAAFLQGKLPPPAQ</sequence>
<dbReference type="RefSeq" id="WP_147167949.1">
    <property type="nucleotide sequence ID" value="NZ_VOOR01000026.1"/>
</dbReference>
<dbReference type="OrthoDB" id="2810666at2"/>
<dbReference type="InterPro" id="IPR051532">
    <property type="entry name" value="Ester_Hydrolysis_Enzymes"/>
</dbReference>
<dbReference type="InterPro" id="IPR013830">
    <property type="entry name" value="SGNH_hydro"/>
</dbReference>